<reference evidence="1" key="1">
    <citation type="journal article" date="2020" name="Stud. Mycol.">
        <title>101 Dothideomycetes genomes: a test case for predicting lifestyles and emergence of pathogens.</title>
        <authorList>
            <person name="Haridas S."/>
            <person name="Albert R."/>
            <person name="Binder M."/>
            <person name="Bloem J."/>
            <person name="Labutti K."/>
            <person name="Salamov A."/>
            <person name="Andreopoulos B."/>
            <person name="Baker S."/>
            <person name="Barry K."/>
            <person name="Bills G."/>
            <person name="Bluhm B."/>
            <person name="Cannon C."/>
            <person name="Castanera R."/>
            <person name="Culley D."/>
            <person name="Daum C."/>
            <person name="Ezra D."/>
            <person name="Gonzalez J."/>
            <person name="Henrissat B."/>
            <person name="Kuo A."/>
            <person name="Liang C."/>
            <person name="Lipzen A."/>
            <person name="Lutzoni F."/>
            <person name="Magnuson J."/>
            <person name="Mondo S."/>
            <person name="Nolan M."/>
            <person name="Ohm R."/>
            <person name="Pangilinan J."/>
            <person name="Park H.-J."/>
            <person name="Ramirez L."/>
            <person name="Alfaro M."/>
            <person name="Sun H."/>
            <person name="Tritt A."/>
            <person name="Yoshinaga Y."/>
            <person name="Zwiers L.-H."/>
            <person name="Turgeon B."/>
            <person name="Goodwin S."/>
            <person name="Spatafora J."/>
            <person name="Crous P."/>
            <person name="Grigoriev I."/>
        </authorList>
    </citation>
    <scope>NUCLEOTIDE SEQUENCE</scope>
    <source>
        <strain evidence="1">CBS 119687</strain>
    </source>
</reference>
<sequence length="159" mass="17704">MPGWTWEGWNKTGGWHAINKAVQWRWVVQRVGNETRAWAWTRDRSVGTRRRCGLKGCLCHFSPSLYIHQNRKVAKSSCSGHYSNGRPAIPLLYYGLPRVRLVAAASPLLAPSTASFPARHSDRSTRQLCVFPTDGSARDIAHLVTAPMLPRASPVSLVS</sequence>
<organism evidence="1 2">
    <name type="scientific">Dothidotthia symphoricarpi CBS 119687</name>
    <dbReference type="NCBI Taxonomy" id="1392245"/>
    <lineage>
        <taxon>Eukaryota</taxon>
        <taxon>Fungi</taxon>
        <taxon>Dikarya</taxon>
        <taxon>Ascomycota</taxon>
        <taxon>Pezizomycotina</taxon>
        <taxon>Dothideomycetes</taxon>
        <taxon>Pleosporomycetidae</taxon>
        <taxon>Pleosporales</taxon>
        <taxon>Dothidotthiaceae</taxon>
        <taxon>Dothidotthia</taxon>
    </lineage>
</organism>
<protein>
    <submittedName>
        <fullName evidence="1">Uncharacterized protein</fullName>
    </submittedName>
</protein>
<dbReference type="GeneID" id="54402843"/>
<name>A0A6A6AP06_9PLEO</name>
<evidence type="ECO:0000313" key="2">
    <source>
        <dbReference type="Proteomes" id="UP000799771"/>
    </source>
</evidence>
<dbReference type="RefSeq" id="XP_033526618.1">
    <property type="nucleotide sequence ID" value="XM_033662411.1"/>
</dbReference>
<proteinExistence type="predicted"/>
<dbReference type="Proteomes" id="UP000799771">
    <property type="component" value="Unassembled WGS sequence"/>
</dbReference>
<accession>A0A6A6AP06</accession>
<gene>
    <name evidence="1" type="ORF">P153DRAFT_187220</name>
</gene>
<evidence type="ECO:0000313" key="1">
    <source>
        <dbReference type="EMBL" id="KAF2132231.1"/>
    </source>
</evidence>
<keyword evidence="2" id="KW-1185">Reference proteome</keyword>
<dbReference type="EMBL" id="ML977501">
    <property type="protein sequence ID" value="KAF2132231.1"/>
    <property type="molecule type" value="Genomic_DNA"/>
</dbReference>
<dbReference type="AlphaFoldDB" id="A0A6A6AP06"/>